<dbReference type="SUPFAM" id="SSF52058">
    <property type="entry name" value="L domain-like"/>
    <property type="match status" value="1"/>
</dbReference>
<dbReference type="Pfam" id="PF03372">
    <property type="entry name" value="Exo_endo_phos"/>
    <property type="match status" value="1"/>
</dbReference>
<dbReference type="Pfam" id="PF00931">
    <property type="entry name" value="NB-ARC"/>
    <property type="match status" value="1"/>
</dbReference>
<dbReference type="Pfam" id="PF00078">
    <property type="entry name" value="RVT_1"/>
    <property type="match status" value="1"/>
</dbReference>
<dbReference type="Gene3D" id="1.10.8.430">
    <property type="entry name" value="Helical domain of apoptotic protease-activating factors"/>
    <property type="match status" value="1"/>
</dbReference>
<gene>
    <name evidence="10" type="ORF">KFK09_014655</name>
</gene>
<feature type="transmembrane region" description="Helical" evidence="8">
    <location>
        <begin position="1289"/>
        <end position="1310"/>
    </location>
</feature>
<comment type="caution">
    <text evidence="10">The sequence shown here is derived from an EMBL/GenBank/DDBJ whole genome shotgun (WGS) entry which is preliminary data.</text>
</comment>
<dbReference type="Proteomes" id="UP000829196">
    <property type="component" value="Unassembled WGS sequence"/>
</dbReference>
<keyword evidence="5" id="KW-0611">Plant defense</keyword>
<dbReference type="SUPFAM" id="SSF52540">
    <property type="entry name" value="P-loop containing nucleoside triphosphate hydrolases"/>
    <property type="match status" value="1"/>
</dbReference>
<proteinExistence type="inferred from homology"/>
<dbReference type="Pfam" id="PF13966">
    <property type="entry name" value="zf-RVT"/>
    <property type="match status" value="1"/>
</dbReference>
<dbReference type="InterPro" id="IPR002182">
    <property type="entry name" value="NB-ARC"/>
</dbReference>
<dbReference type="InterPro" id="IPR056789">
    <property type="entry name" value="LRR_R13L1-DRL21"/>
</dbReference>
<organism evidence="10 11">
    <name type="scientific">Dendrobium nobile</name>
    <name type="common">Orchid</name>
    <dbReference type="NCBI Taxonomy" id="94219"/>
    <lineage>
        <taxon>Eukaryota</taxon>
        <taxon>Viridiplantae</taxon>
        <taxon>Streptophyta</taxon>
        <taxon>Embryophyta</taxon>
        <taxon>Tracheophyta</taxon>
        <taxon>Spermatophyta</taxon>
        <taxon>Magnoliopsida</taxon>
        <taxon>Liliopsida</taxon>
        <taxon>Asparagales</taxon>
        <taxon>Orchidaceae</taxon>
        <taxon>Epidendroideae</taxon>
        <taxon>Malaxideae</taxon>
        <taxon>Dendrobiinae</taxon>
        <taxon>Dendrobium</taxon>
    </lineage>
</organism>
<keyword evidence="2" id="KW-0433">Leucine-rich repeat</keyword>
<dbReference type="InterPro" id="IPR043502">
    <property type="entry name" value="DNA/RNA_pol_sf"/>
</dbReference>
<dbReference type="PANTHER" id="PTHR36766">
    <property type="entry name" value="PLANT BROAD-SPECTRUM MILDEW RESISTANCE PROTEIN RPW8"/>
    <property type="match status" value="1"/>
</dbReference>
<keyword evidence="8" id="KW-1133">Transmembrane helix</keyword>
<dbReference type="GO" id="GO:0042742">
    <property type="term" value="P:defense response to bacterium"/>
    <property type="evidence" value="ECO:0007669"/>
    <property type="project" value="UniProtKB-ARBA"/>
</dbReference>
<keyword evidence="3" id="KW-0677">Repeat</keyword>
<reference evidence="10" key="1">
    <citation type="journal article" date="2022" name="Front. Genet.">
        <title>Chromosome-Scale Assembly of the Dendrobium nobile Genome Provides Insights Into the Molecular Mechanism of the Biosynthesis of the Medicinal Active Ingredient of Dendrobium.</title>
        <authorList>
            <person name="Xu Q."/>
            <person name="Niu S.-C."/>
            <person name="Li K.-L."/>
            <person name="Zheng P.-J."/>
            <person name="Zhang X.-J."/>
            <person name="Jia Y."/>
            <person name="Liu Y."/>
            <person name="Niu Y.-X."/>
            <person name="Yu L.-H."/>
            <person name="Chen D.-F."/>
            <person name="Zhang G.-Q."/>
        </authorList>
    </citation>
    <scope>NUCLEOTIDE SEQUENCE</scope>
    <source>
        <tissue evidence="10">Leaf</tissue>
    </source>
</reference>
<comment type="similarity">
    <text evidence="1">Belongs to the disease resistance NB-LRR family.</text>
</comment>
<dbReference type="InterPro" id="IPR005135">
    <property type="entry name" value="Endo/exonuclease/phosphatase"/>
</dbReference>
<dbReference type="Gene3D" id="3.60.10.10">
    <property type="entry name" value="Endonuclease/exonuclease/phosphatase"/>
    <property type="match status" value="1"/>
</dbReference>
<protein>
    <recommendedName>
        <fullName evidence="9">Reverse transcriptase domain-containing protein</fullName>
    </recommendedName>
</protein>
<evidence type="ECO:0000313" key="11">
    <source>
        <dbReference type="Proteomes" id="UP000829196"/>
    </source>
</evidence>
<sequence>MPSSSIPAPDAPNALGTSLHYEPHSPPPFKTGSIPNVPAPDLGTSDTQHVVAPSVTGLPNLNSPNEDVSSFSSTLRHKSPLVQKEIISPNKFDALGIEEDSLSHTEVNAGSEGKSYVGPADDSENTSLNDDGKSKAIQNNVSSKKTAKGKQNESSCHNFDFSLSGRIWIKWNPTKINFSPEVTTSQLISGTVSGASFSPFKLTIIYASNSCLERKSLWEDINIFAPPGNTPWALMGDFNCCRYASEKLRGTPINHAALLDFNNMIFNNCLIDLHSIGNKFTWFNQRQDNPIHIKLDRVLVNDAWVNLFPDAYCSYQSPSCSDHSPIIIHSGINFQANHRFLFKNYWTKLDSYWALLVDAFILPTGGNPLSHLCNILRIFKRSIKNQPWVSSSCVSRHIDFLHDKQKELLTSLHRDPYNQILNHDYKEININLANFTSMQASWIIQRAKVNWLKHGEDDLKFLYAKIRSRMGSKKSDLYNPIPPNNVDWDAIPSGSALPDEYASSIISFVSDEDIKSAVFSGSSTSAPGPDGFNFHFFKSGWHILGPTVCSAIRSFFTKGFLPKGVKSTALAIIPKNKNAVSISEYRPIALCNVLYKIIAKIMAVRLKPVMSCIVKDNQAGFVHSRVSTDNILLASDILYYAGKRDGAKIFCAKLDIKKAFDSVSRQFLLARLTQKGFPRLFVSWIRACITDVHFSIVLNGALEGYFPSSAGLRQGCPLSPYLFCIVMDAFSNLLEARGFKGISFGNFSLTHLLYADDVLIFGEANISNCSILDAVLREFANSSGLVVNHDKSFIMFPKHLKNQTEICHALSIHSIVNKITYLGIPLSFYRLNIADYLPLLDSLNKKLNGWKANLLSFAGRLQYLKFTIQNTIAYWIRGSILPKSVHKSFKKISSRFLLFGDVSMAKKLHMISWDKICRPKSKGGLGIHSLNALQFGFNCTVIVRMYNSSSLLANWLLYKYKSPWKLPQFSSSKIWKSICNTASQCKHCFQFDIYQNSPISLKWDHWCFNSTLENYSGIDDFSFLPDIKLSELISGDSWELSGVIPPLLCQVFDRVSILPGAGASLLWKKKNCFKFKHYTHEFYNDMPNCCWSSLLWHKKHILKHSVFGWLALMGGLKTADALRIRHILIPSKCSLCYMADESVGHLFFECPFSFSILRGIIPGVDIFLLRPSILQIFDWINVKFSGNAEVLRFYKLAVCSIIYYTWKERNGRRFSGNSQCHTTVMINIKRNLLERVMRWKSAMICWIYYKWLVWFVINCPCGLPLLLRLDDDDAPSGWTLGWPSGNQGSYFFGFLFNSLSPVSIAWELVLSQLLCRYGSNAVGWIFSSVMTPRPTGDVLAPGALSCSSSVCSAAGFICNFCVFYHNFGSILVFILLWVLFCSTSITMEEKLLDLAEKIAIAGCRYVKDQIEWQKRTAEELERLREKLPKIQAVVHFASSQEQITEQNPGLNKWLWQLRDAIDDADDVLDEVEYMELEKQVTKDKKPRRVRSIMKSMKKKLVKIGKRALKIDPTLERLETALQKLDKVTTGVDNFLHLVKDAKQEHQNQQHELHGARETGCLPKNDLIGRGKDKEIVMEWLRNPSNEQRGTEVYRNISLLSIVGHGGMGKTTLLQHVYNDEITKEFGRKMWVCVSNNFDVKKVIADMLECLVKERPRLETLVALQGRLEEEVKSKKFLLVLDDIWEEDEEKDKSKWEDVLAPLASGGFDSKILVTTRTDSVALMLASVLKKKKKIVKLEGLEEDECLELLNSHAFAGVENSPDDHESLILIARDIVKKLSRSPLAAKVIGGVLYSLGLDARLWRGVLESNLLGRNSIQSILRLSYIVLSNHLRNCFAFCCIFPEDHKFDKDDLVRMWIALGFIQPFQGMTMEDIGGMYFDALVKKALFDKFEVEDYNLTVRYNYKMHDLIHESASKFFSQVCCKLVGNEESSLKISKNIRHLSVLNAKPDILRVIEKLKHLHSLFLFYEDFNDQDLCSGLIEEIGNLIHLRYLKIDDKNLTMLPKSLSNIYHLQYIIYDWPRWQDKPEGDDFLPNDINNLLNLCYVKLPKNCISSISEIGKLKSLQEVDMFDLRDVSGYRIGELENMNDLCKLGINCLENVKDGAEARNALLCEKMRLTDLTLCWSDNHINSTNNNLDENVLDNLHPPKCLRKLIIKRYMGARSAIWMNNVNLLTNIKKIEDIELSDCKEWETLPPFGQLPVLKILKLYGLPKVKWLESKINGDDKYRAFPLLEKLYIVGLEALEDWFEAGVAAEDGCLFPCLIELELGNCPKLKELPSLPPKLKNLWMDNMGWKTLNFCSNSNPIPLQSLFVFHCRNIISLPLADEIARLAALRSLRIRDCPNLISLGRYRQVETTNNCHLMLNDLTISHPSKQKVYQTISASGDAETWPLSVAEVCLDDVETKLNSELEFGLFPGYVISFFGCMKRLLINSNGVLFVSIIAICMAEAKQEANYFTID</sequence>
<dbReference type="InterPro" id="IPR032675">
    <property type="entry name" value="LRR_dom_sf"/>
</dbReference>
<dbReference type="Pfam" id="PF23559">
    <property type="entry name" value="WHD_DRP"/>
    <property type="match status" value="1"/>
</dbReference>
<dbReference type="GO" id="GO:0009626">
    <property type="term" value="P:plant-type hypersensitive response"/>
    <property type="evidence" value="ECO:0007669"/>
    <property type="project" value="UniProtKB-ARBA"/>
</dbReference>
<feature type="region of interest" description="Disordered" evidence="7">
    <location>
        <begin position="1"/>
        <end position="76"/>
    </location>
</feature>
<evidence type="ECO:0000256" key="8">
    <source>
        <dbReference type="SAM" id="Phobius"/>
    </source>
</evidence>
<evidence type="ECO:0000256" key="4">
    <source>
        <dbReference type="ARBA" id="ARBA00022741"/>
    </source>
</evidence>
<dbReference type="Gene3D" id="3.40.50.300">
    <property type="entry name" value="P-loop containing nucleotide triphosphate hydrolases"/>
    <property type="match status" value="1"/>
</dbReference>
<dbReference type="FunFam" id="1.10.10.10:FF:000322">
    <property type="entry name" value="Probable disease resistance protein At1g63360"/>
    <property type="match status" value="1"/>
</dbReference>
<keyword evidence="11" id="KW-1185">Reference proteome</keyword>
<dbReference type="Pfam" id="PF25019">
    <property type="entry name" value="LRR_R13L1-DRL21"/>
    <property type="match status" value="1"/>
</dbReference>
<feature type="transmembrane region" description="Helical" evidence="8">
    <location>
        <begin position="1247"/>
        <end position="1269"/>
    </location>
</feature>
<dbReference type="GO" id="GO:0005524">
    <property type="term" value="F:ATP binding"/>
    <property type="evidence" value="ECO:0007669"/>
    <property type="project" value="UniProtKB-KW"/>
</dbReference>
<feature type="compositionally biased region" description="Polar residues" evidence="7">
    <location>
        <begin position="57"/>
        <end position="74"/>
    </location>
</feature>
<dbReference type="PROSITE" id="PS50878">
    <property type="entry name" value="RT_POL"/>
    <property type="match status" value="1"/>
</dbReference>
<feature type="transmembrane region" description="Helical" evidence="8">
    <location>
        <begin position="1356"/>
        <end position="1380"/>
    </location>
</feature>
<keyword evidence="8" id="KW-0812">Transmembrane</keyword>
<dbReference type="InterPro" id="IPR058922">
    <property type="entry name" value="WHD_DRP"/>
</dbReference>
<dbReference type="Pfam" id="PF18052">
    <property type="entry name" value="Rx_N"/>
    <property type="match status" value="1"/>
</dbReference>
<evidence type="ECO:0000259" key="9">
    <source>
        <dbReference type="PROSITE" id="PS50878"/>
    </source>
</evidence>
<dbReference type="InterPro" id="IPR036388">
    <property type="entry name" value="WH-like_DNA-bd_sf"/>
</dbReference>
<dbReference type="InterPro" id="IPR042197">
    <property type="entry name" value="Apaf_helical"/>
</dbReference>
<dbReference type="InterPro" id="IPR026960">
    <property type="entry name" value="RVT-Znf"/>
</dbReference>
<evidence type="ECO:0000256" key="7">
    <source>
        <dbReference type="SAM" id="MobiDB-lite"/>
    </source>
</evidence>
<dbReference type="CDD" id="cd01650">
    <property type="entry name" value="RT_nLTR_like"/>
    <property type="match status" value="1"/>
</dbReference>
<feature type="region of interest" description="Disordered" evidence="7">
    <location>
        <begin position="104"/>
        <end position="154"/>
    </location>
</feature>
<name>A0A8T3B8L7_DENNO</name>
<dbReference type="OrthoDB" id="631864at2759"/>
<keyword evidence="4" id="KW-0547">Nucleotide-binding</keyword>
<dbReference type="SUPFAM" id="SSF56672">
    <property type="entry name" value="DNA/RNA polymerases"/>
    <property type="match status" value="1"/>
</dbReference>
<evidence type="ECO:0000256" key="6">
    <source>
        <dbReference type="ARBA" id="ARBA00022840"/>
    </source>
</evidence>
<evidence type="ECO:0000256" key="3">
    <source>
        <dbReference type="ARBA" id="ARBA00022737"/>
    </source>
</evidence>
<accession>A0A8T3B8L7</accession>
<dbReference type="GO" id="GO:0043531">
    <property type="term" value="F:ADP binding"/>
    <property type="evidence" value="ECO:0007669"/>
    <property type="project" value="InterPro"/>
</dbReference>
<dbReference type="InterPro" id="IPR041118">
    <property type="entry name" value="Rx_N"/>
</dbReference>
<dbReference type="Gene3D" id="1.20.5.4130">
    <property type="match status" value="1"/>
</dbReference>
<evidence type="ECO:0000256" key="2">
    <source>
        <dbReference type="ARBA" id="ARBA00022614"/>
    </source>
</evidence>
<dbReference type="InterPro" id="IPR027417">
    <property type="entry name" value="P-loop_NTPase"/>
</dbReference>
<evidence type="ECO:0000256" key="1">
    <source>
        <dbReference type="ARBA" id="ARBA00008894"/>
    </source>
</evidence>
<dbReference type="GO" id="GO:0002758">
    <property type="term" value="P:innate immune response-activating signaling pathway"/>
    <property type="evidence" value="ECO:0007669"/>
    <property type="project" value="UniProtKB-ARBA"/>
</dbReference>
<dbReference type="SUPFAM" id="SSF56219">
    <property type="entry name" value="DNase I-like"/>
    <property type="match status" value="1"/>
</dbReference>
<dbReference type="Gene3D" id="3.80.10.10">
    <property type="entry name" value="Ribonuclease Inhibitor"/>
    <property type="match status" value="2"/>
</dbReference>
<evidence type="ECO:0000313" key="10">
    <source>
        <dbReference type="EMBL" id="KAI0503716.1"/>
    </source>
</evidence>
<dbReference type="Gene3D" id="1.10.10.10">
    <property type="entry name" value="Winged helix-like DNA-binding domain superfamily/Winged helix DNA-binding domain"/>
    <property type="match status" value="1"/>
</dbReference>
<dbReference type="PANTHER" id="PTHR36766:SF40">
    <property type="entry name" value="DISEASE RESISTANCE PROTEIN RGA3"/>
    <property type="match status" value="1"/>
</dbReference>
<dbReference type="InterPro" id="IPR036691">
    <property type="entry name" value="Endo/exonu/phosph_ase_sf"/>
</dbReference>
<dbReference type="GO" id="GO:0003824">
    <property type="term" value="F:catalytic activity"/>
    <property type="evidence" value="ECO:0007669"/>
    <property type="project" value="InterPro"/>
</dbReference>
<dbReference type="EMBL" id="JAGYWB010000011">
    <property type="protein sequence ID" value="KAI0503716.1"/>
    <property type="molecule type" value="Genomic_DNA"/>
</dbReference>
<keyword evidence="6" id="KW-0067">ATP-binding</keyword>
<dbReference type="PRINTS" id="PR00364">
    <property type="entry name" value="DISEASERSIST"/>
</dbReference>
<keyword evidence="8" id="KW-0472">Membrane</keyword>
<evidence type="ECO:0000256" key="5">
    <source>
        <dbReference type="ARBA" id="ARBA00022821"/>
    </source>
</evidence>
<dbReference type="InterPro" id="IPR000477">
    <property type="entry name" value="RT_dom"/>
</dbReference>
<feature type="domain" description="Reverse transcriptase" evidence="9">
    <location>
        <begin position="554"/>
        <end position="826"/>
    </location>
</feature>